<protein>
    <submittedName>
        <fullName evidence="4">Hypothetical_protein</fullName>
    </submittedName>
</protein>
<feature type="compositionally biased region" description="Polar residues" evidence="1">
    <location>
        <begin position="31"/>
        <end position="48"/>
    </location>
</feature>
<name>A0AA86PA13_9EUKA</name>
<evidence type="ECO:0000313" key="2">
    <source>
        <dbReference type="EMBL" id="CAI9920352.1"/>
    </source>
</evidence>
<organism evidence="3">
    <name type="scientific">Hexamita inflata</name>
    <dbReference type="NCBI Taxonomy" id="28002"/>
    <lineage>
        <taxon>Eukaryota</taxon>
        <taxon>Metamonada</taxon>
        <taxon>Diplomonadida</taxon>
        <taxon>Hexamitidae</taxon>
        <taxon>Hexamitinae</taxon>
        <taxon>Hexamita</taxon>
    </lineage>
</organism>
<evidence type="ECO:0000313" key="3">
    <source>
        <dbReference type="EMBL" id="CAI9932599.1"/>
    </source>
</evidence>
<reference evidence="4 6" key="2">
    <citation type="submission" date="2024-07" db="EMBL/GenBank/DDBJ databases">
        <authorList>
            <person name="Akdeniz Z."/>
        </authorList>
    </citation>
    <scope>NUCLEOTIDE SEQUENCE [LARGE SCALE GENOMIC DNA]</scope>
</reference>
<evidence type="ECO:0000256" key="1">
    <source>
        <dbReference type="SAM" id="MobiDB-lite"/>
    </source>
</evidence>
<evidence type="ECO:0000313" key="6">
    <source>
        <dbReference type="Proteomes" id="UP001642409"/>
    </source>
</evidence>
<dbReference type="AlphaFoldDB" id="A0AA86PA13"/>
<feature type="compositionally biased region" description="Basic and acidic residues" evidence="1">
    <location>
        <begin position="9"/>
        <end position="19"/>
    </location>
</feature>
<dbReference type="Proteomes" id="UP001642409">
    <property type="component" value="Unassembled WGS sequence"/>
</dbReference>
<keyword evidence="6" id="KW-1185">Reference proteome</keyword>
<accession>A0AA86PA13</accession>
<comment type="caution">
    <text evidence="3">The sequence shown here is derived from an EMBL/GenBank/DDBJ whole genome shotgun (WGS) entry which is preliminary data.</text>
</comment>
<proteinExistence type="predicted"/>
<dbReference type="EMBL" id="CATOUU010000199">
    <property type="protein sequence ID" value="CAI9920352.1"/>
    <property type="molecule type" value="Genomic_DNA"/>
</dbReference>
<gene>
    <name evidence="3" type="ORF">HINF_LOCUS20244</name>
    <name evidence="4" type="ORF">HINF_LOCUS53995</name>
    <name evidence="5" type="ORF">HINF_LOCUS60136</name>
    <name evidence="2" type="ORF">HINF_LOCUS7997</name>
</gene>
<dbReference type="EMBL" id="CATOUU010000519">
    <property type="protein sequence ID" value="CAI9932599.1"/>
    <property type="molecule type" value="Genomic_DNA"/>
</dbReference>
<dbReference type="EMBL" id="CAXDID020000350">
    <property type="protein sequence ID" value="CAL6081008.1"/>
    <property type="molecule type" value="Genomic_DNA"/>
</dbReference>
<dbReference type="EMBL" id="CAXDID020000278">
    <property type="protein sequence ID" value="CAL6069476.1"/>
    <property type="molecule type" value="Genomic_DNA"/>
</dbReference>
<feature type="compositionally biased region" description="Basic residues" evidence="1">
    <location>
        <begin position="20"/>
        <end position="30"/>
    </location>
</feature>
<evidence type="ECO:0000313" key="4">
    <source>
        <dbReference type="EMBL" id="CAL6069476.1"/>
    </source>
</evidence>
<reference evidence="3" key="1">
    <citation type="submission" date="2023-06" db="EMBL/GenBank/DDBJ databases">
        <authorList>
            <person name="Kurt Z."/>
        </authorList>
    </citation>
    <scope>NUCLEOTIDE SEQUENCE</scope>
</reference>
<sequence length="101" mass="12251">MRIKNIPEQPRKPPNEQKKKERPYRQKLVRNSRNLTRTPQVKDISQNNSSHKALELLYSFIKKDENKGRVQIDHCKNNSRSYFHFSNKQLKLNFRLYQNLL</sequence>
<feature type="region of interest" description="Disordered" evidence="1">
    <location>
        <begin position="1"/>
        <end position="48"/>
    </location>
</feature>
<evidence type="ECO:0000313" key="5">
    <source>
        <dbReference type="EMBL" id="CAL6081008.1"/>
    </source>
</evidence>